<dbReference type="Proteomes" id="UP000000852">
    <property type="component" value="Chromosome"/>
</dbReference>
<dbReference type="InterPro" id="IPR019734">
    <property type="entry name" value="TPR_rpt"/>
</dbReference>
<dbReference type="HOGENOM" id="CLU_789530_0_0_10"/>
<evidence type="ECO:0000313" key="3">
    <source>
        <dbReference type="Proteomes" id="UP000000852"/>
    </source>
</evidence>
<reference evidence="2 3" key="1">
    <citation type="journal article" date="2009" name="Stand. Genomic Sci.">
        <title>Complete genome sequence of Pedobacter heparinus type strain (HIM 762-3).</title>
        <authorList>
            <person name="Han C."/>
            <person name="Spring S."/>
            <person name="Lapidus A."/>
            <person name="Del Rio T.G."/>
            <person name="Tice H."/>
            <person name="Copeland A."/>
            <person name="Cheng J.F."/>
            <person name="Lucas S."/>
            <person name="Chen F."/>
            <person name="Nolan M."/>
            <person name="Bruce D."/>
            <person name="Goodwin L."/>
            <person name="Pitluck S."/>
            <person name="Ivanova N."/>
            <person name="Mavromatis K."/>
            <person name="Mikhailova N."/>
            <person name="Pati A."/>
            <person name="Chen A."/>
            <person name="Palaniappan K."/>
            <person name="Land M."/>
            <person name="Hauser L."/>
            <person name="Chang Y.J."/>
            <person name="Jeffries C.C."/>
            <person name="Saunders E."/>
            <person name="Chertkov O."/>
            <person name="Brettin T."/>
            <person name="Goker M."/>
            <person name="Rohde M."/>
            <person name="Bristow J."/>
            <person name="Eisen J.A."/>
            <person name="Markowitz V."/>
            <person name="Hugenholtz P."/>
            <person name="Kyrpides N.C."/>
            <person name="Klenk H.P."/>
            <person name="Detter J.C."/>
        </authorList>
    </citation>
    <scope>NUCLEOTIDE SEQUENCE [LARGE SCALE GENOMIC DNA]</scope>
    <source>
        <strain evidence="3">ATCC 13125 / DSM 2366 / CIP 104194 / JCM 7457 / NBRC 12017 / NCIMB 9290 / NRRL B-14731 / HIM 762-3</strain>
    </source>
</reference>
<keyword evidence="1" id="KW-0802">TPR repeat</keyword>
<dbReference type="EMBL" id="CP001681">
    <property type="protein sequence ID" value="ACU03813.1"/>
    <property type="molecule type" value="Genomic_DNA"/>
</dbReference>
<dbReference type="Gene3D" id="2.20.110.10">
    <property type="entry name" value="Histone H3 K4-specific methyltransferase SET7/9 N-terminal domain"/>
    <property type="match status" value="1"/>
</dbReference>
<dbReference type="AlphaFoldDB" id="C6XUG3"/>
<dbReference type="Pfam" id="PF00515">
    <property type="entry name" value="TPR_1"/>
    <property type="match status" value="1"/>
</dbReference>
<evidence type="ECO:0000256" key="1">
    <source>
        <dbReference type="PROSITE-ProRule" id="PRU00339"/>
    </source>
</evidence>
<dbReference type="SUPFAM" id="SSF82185">
    <property type="entry name" value="Histone H3 K4-specific methyltransferase SET7/9 N-terminal domain"/>
    <property type="match status" value="1"/>
</dbReference>
<keyword evidence="3" id="KW-1185">Reference proteome</keyword>
<gene>
    <name evidence="2" type="ordered locus">Phep_1600</name>
</gene>
<dbReference type="SMART" id="SM00028">
    <property type="entry name" value="TPR"/>
    <property type="match status" value="1"/>
</dbReference>
<dbReference type="eggNOG" id="COG0457">
    <property type="taxonomic scope" value="Bacteria"/>
</dbReference>
<dbReference type="PROSITE" id="PS50293">
    <property type="entry name" value="TPR_REGION"/>
    <property type="match status" value="1"/>
</dbReference>
<dbReference type="PROSITE" id="PS50005">
    <property type="entry name" value="TPR"/>
    <property type="match status" value="1"/>
</dbReference>
<dbReference type="KEGG" id="phe:Phep_1600"/>
<feature type="repeat" description="TPR" evidence="1">
    <location>
        <begin position="242"/>
        <end position="275"/>
    </location>
</feature>
<proteinExistence type="predicted"/>
<protein>
    <submittedName>
        <fullName evidence="2">TPR repeat-containing protein</fullName>
    </submittedName>
</protein>
<dbReference type="Gene3D" id="1.25.40.10">
    <property type="entry name" value="Tetratricopeptide repeat domain"/>
    <property type="match status" value="1"/>
</dbReference>
<name>C6XUG3_PEDHD</name>
<dbReference type="STRING" id="485917.Phep_1600"/>
<dbReference type="InterPro" id="IPR011990">
    <property type="entry name" value="TPR-like_helical_dom_sf"/>
</dbReference>
<dbReference type="eggNOG" id="COG2849">
    <property type="taxonomic scope" value="Bacteria"/>
</dbReference>
<dbReference type="SUPFAM" id="SSF48452">
    <property type="entry name" value="TPR-like"/>
    <property type="match status" value="1"/>
</dbReference>
<accession>C6XUG3</accession>
<organism evidence="2 3">
    <name type="scientific">Pedobacter heparinus (strain ATCC 13125 / DSM 2366 / CIP 104194 / JCM 7457 / NBRC 12017 / NCIMB 9290 / NRRL B-14731 / HIM 762-3)</name>
    <dbReference type="NCBI Taxonomy" id="485917"/>
    <lineage>
        <taxon>Bacteria</taxon>
        <taxon>Pseudomonadati</taxon>
        <taxon>Bacteroidota</taxon>
        <taxon>Sphingobacteriia</taxon>
        <taxon>Sphingobacteriales</taxon>
        <taxon>Sphingobacteriaceae</taxon>
        <taxon>Pedobacter</taxon>
    </lineage>
</organism>
<evidence type="ECO:0000313" key="2">
    <source>
        <dbReference type="EMBL" id="ACU03813.1"/>
    </source>
</evidence>
<sequence>MFFCSVSLAQEKRERILYIVDSIPIIKEPKDEEQITEADIYNAEVITDEKKINSMGHFFTDKIIMLTTKAYAARPEALKALPRRALMEKKDGAMYVKGAIKPYSGKFIDYYMNGNIKAEGTMLYGLLNGTTTAYYVNGNKRYFMNHQADIGYGPTEDYFINGKLKARGKYRNGEEDGIWQEFYSTGKLKSEINCSLGKKELPKEVLRFYELLGKAETLIKENDYKTLIKKMDEAVLLNAEYADVYFYRGNAKFNLFDFDSAIADFDKAIELEPLYMQALSSRAFARLRKYEFKDSKTLSKTKEVTVMAAKDNVPVPKEDQDKICADLKLGYELGDRKPMIVDVMKRYCSTP</sequence>